<evidence type="ECO:0000256" key="1">
    <source>
        <dbReference type="SAM" id="Phobius"/>
    </source>
</evidence>
<sequence length="81" mass="8946">MIGQYIVQGIFVLAGITSLMAAVFNWEWFFTTRNAQSIVRNVGRGRARLFYAVLGCILIGMGIFFFVETLKATGSLPLSGH</sequence>
<keyword evidence="1" id="KW-1133">Transmembrane helix</keyword>
<name>A0A5D3E7J7_9BACE</name>
<accession>A0A5D3E7J7</accession>
<reference evidence="2 3" key="1">
    <citation type="submission" date="2019-07" db="EMBL/GenBank/DDBJ databases">
        <title>Draft Genome Sequences of Bacteroides pyogenes Strains Isolated from the Uterus Holstein Dairy Cows with Metritis.</title>
        <authorList>
            <person name="Cunha F."/>
            <person name="Galvao K.N."/>
            <person name="Jeon S.J."/>
            <person name="Jeong K.C."/>
        </authorList>
    </citation>
    <scope>NUCLEOTIDE SEQUENCE [LARGE SCALE GENOMIC DNA]</scope>
    <source>
        <strain evidence="2 3">KG-31</strain>
    </source>
</reference>
<dbReference type="RefSeq" id="WP_021647154.1">
    <property type="nucleotide sequence ID" value="NZ_CAMBON010000001.1"/>
</dbReference>
<dbReference type="EMBL" id="VKLW01000047">
    <property type="protein sequence ID" value="TYK31954.1"/>
    <property type="molecule type" value="Genomic_DNA"/>
</dbReference>
<feature type="transmembrane region" description="Helical" evidence="1">
    <location>
        <begin position="49"/>
        <end position="67"/>
    </location>
</feature>
<keyword evidence="1" id="KW-0472">Membrane</keyword>
<organism evidence="2 3">
    <name type="scientific">Bacteroides pyogenes</name>
    <dbReference type="NCBI Taxonomy" id="310300"/>
    <lineage>
        <taxon>Bacteria</taxon>
        <taxon>Pseudomonadati</taxon>
        <taxon>Bacteroidota</taxon>
        <taxon>Bacteroidia</taxon>
        <taxon>Bacteroidales</taxon>
        <taxon>Bacteroidaceae</taxon>
        <taxon>Bacteroides</taxon>
    </lineage>
</organism>
<proteinExistence type="predicted"/>
<dbReference type="InterPro" id="IPR029087">
    <property type="entry name" value="Imm17"/>
</dbReference>
<dbReference type="Proteomes" id="UP000324383">
    <property type="component" value="Unassembled WGS sequence"/>
</dbReference>
<dbReference type="AlphaFoldDB" id="A0A5D3E7J7"/>
<evidence type="ECO:0000313" key="3">
    <source>
        <dbReference type="Proteomes" id="UP000324383"/>
    </source>
</evidence>
<comment type="caution">
    <text evidence="2">The sequence shown here is derived from an EMBL/GenBank/DDBJ whole genome shotgun (WGS) entry which is preliminary data.</text>
</comment>
<protein>
    <recommendedName>
        <fullName evidence="4">Transmembrane protein</fullName>
    </recommendedName>
</protein>
<evidence type="ECO:0008006" key="4">
    <source>
        <dbReference type="Google" id="ProtNLM"/>
    </source>
</evidence>
<evidence type="ECO:0000313" key="2">
    <source>
        <dbReference type="EMBL" id="TYK31954.1"/>
    </source>
</evidence>
<gene>
    <name evidence="2" type="ORF">FNJ60_14315</name>
</gene>
<keyword evidence="1" id="KW-0812">Transmembrane</keyword>
<feature type="transmembrane region" description="Helical" evidence="1">
    <location>
        <begin position="6"/>
        <end position="28"/>
    </location>
</feature>
<dbReference type="Pfam" id="PF15562">
    <property type="entry name" value="Imm17"/>
    <property type="match status" value="1"/>
</dbReference>
<keyword evidence="3" id="KW-1185">Reference proteome</keyword>